<dbReference type="AlphaFoldDB" id="A0AA36HXD6"/>
<evidence type="ECO:0000256" key="4">
    <source>
        <dbReference type="PROSITE-ProRule" id="PRU00023"/>
    </source>
</evidence>
<dbReference type="PANTHER" id="PTHR24180">
    <property type="entry name" value="CYCLIN-DEPENDENT KINASE INHIBITOR 2C-RELATED"/>
    <property type="match status" value="1"/>
</dbReference>
<dbReference type="InterPro" id="IPR051637">
    <property type="entry name" value="Ank_repeat_dom-contain_49"/>
</dbReference>
<dbReference type="SUPFAM" id="SSF47473">
    <property type="entry name" value="EF-hand"/>
    <property type="match status" value="1"/>
</dbReference>
<dbReference type="InterPro" id="IPR012317">
    <property type="entry name" value="Poly(ADP-ribose)pol_cat_dom"/>
</dbReference>
<proteinExistence type="predicted"/>
<evidence type="ECO:0000256" key="5">
    <source>
        <dbReference type="SAM" id="MobiDB-lite"/>
    </source>
</evidence>
<feature type="region of interest" description="Disordered" evidence="5">
    <location>
        <begin position="1"/>
        <end position="23"/>
    </location>
</feature>
<dbReference type="InterPro" id="IPR018247">
    <property type="entry name" value="EF_Hand_1_Ca_BS"/>
</dbReference>
<dbReference type="PROSITE" id="PS00018">
    <property type="entry name" value="EF_HAND_1"/>
    <property type="match status" value="1"/>
</dbReference>
<evidence type="ECO:0000313" key="8">
    <source>
        <dbReference type="Proteomes" id="UP001178507"/>
    </source>
</evidence>
<accession>A0AA36HXD6</accession>
<keyword evidence="2" id="KW-0106">Calcium</keyword>
<evidence type="ECO:0000313" key="7">
    <source>
        <dbReference type="EMBL" id="CAJ1376194.1"/>
    </source>
</evidence>
<evidence type="ECO:0000256" key="3">
    <source>
        <dbReference type="ARBA" id="ARBA00023043"/>
    </source>
</evidence>
<dbReference type="SUPFAM" id="SSF56399">
    <property type="entry name" value="ADP-ribosylation"/>
    <property type="match status" value="1"/>
</dbReference>
<dbReference type="PROSITE" id="PS50088">
    <property type="entry name" value="ANK_REPEAT"/>
    <property type="match status" value="1"/>
</dbReference>
<feature type="compositionally biased region" description="Acidic residues" evidence="5">
    <location>
        <begin position="272"/>
        <end position="281"/>
    </location>
</feature>
<evidence type="ECO:0000256" key="1">
    <source>
        <dbReference type="ARBA" id="ARBA00022737"/>
    </source>
</evidence>
<evidence type="ECO:0000259" key="6">
    <source>
        <dbReference type="Pfam" id="PF00644"/>
    </source>
</evidence>
<organism evidence="7 8">
    <name type="scientific">Effrenium voratum</name>
    <dbReference type="NCBI Taxonomy" id="2562239"/>
    <lineage>
        <taxon>Eukaryota</taxon>
        <taxon>Sar</taxon>
        <taxon>Alveolata</taxon>
        <taxon>Dinophyceae</taxon>
        <taxon>Suessiales</taxon>
        <taxon>Symbiodiniaceae</taxon>
        <taxon>Effrenium</taxon>
    </lineage>
</organism>
<feature type="domain" description="PARP catalytic" evidence="6">
    <location>
        <begin position="624"/>
        <end position="762"/>
    </location>
</feature>
<name>A0AA36HXD6_9DINO</name>
<sequence length="773" mass="85825">MAPKKVKEKVKAKAKGKAKAKAKEKAAASKDKAVASLSTVASLKEGYDAQANQFGYVNVTDMKAMSKLAEFLALEPDVVSKEMKAIDFDANNLVSFAEFVLWADKHTIGIPLGIDIPDKREWRKGMPAWWTSIPPPTPEEEAALKASTAGVSVAAKKTKKAKKAKKVVPEDPDTSELEDFISAAKEAEWDTLREILGRHPGYVNMRPPYRRYAAIHQACYHGDASIVRELVETWSADALLKTKDGETPEDVAQESGSDEVVTCLQELTVTADDDDESEVEEPPAKMMRGGGADLDPEALMEKASEAIEHAKWQQWDEMFAIFEAYPGCQNMRPEYRRFAAIHQAAYAGDSEILKRMVETGANPGLPTRDKETPLQVAEAEGNTEAVEYLASLEVTSDSAALMQHAHEVIDAAKEGKWDRTFELLAGYSKPEQVVNTRPSVRQYAVLHQAAFHGDIEVLRKLLEDYKANVKLLTKDGKTALQIAETAGQEAAAKYLEACVPSIQLEDDFVKYPEQGFVKVEDKALLKRFQDLLNKSHKSTCNFTRDRNWASGVFENATPVPTGYELVGATRNENAALWRIYQVSKEVTRLDCQKPLKEAPFKKWTPLTMEAGKALDWSDLDFCEEANEWLLFHASIPEALSAIARTGFTMAKLGSGGTTGSGGLYGDGTYFADSITKADEYARRKVEKGEFAGCRAAALCRVLGGRHFYMDKDVNDKDKPKFAKRVLEGHYNSTVGDRLKVKNTFREYVAYDAAATYLEYVIYYRRKGVPAKHE</sequence>
<dbReference type="GO" id="GO:0003950">
    <property type="term" value="F:NAD+ poly-ADP-ribosyltransferase activity"/>
    <property type="evidence" value="ECO:0007669"/>
    <property type="project" value="InterPro"/>
</dbReference>
<feature type="compositionally biased region" description="Basic residues" evidence="5">
    <location>
        <begin position="1"/>
        <end position="20"/>
    </location>
</feature>
<dbReference type="EMBL" id="CAUJNA010000369">
    <property type="protein sequence ID" value="CAJ1376194.1"/>
    <property type="molecule type" value="Genomic_DNA"/>
</dbReference>
<dbReference type="SMART" id="SM00248">
    <property type="entry name" value="ANK"/>
    <property type="match status" value="6"/>
</dbReference>
<dbReference type="Pfam" id="PF12796">
    <property type="entry name" value="Ank_2"/>
    <property type="match status" value="2"/>
</dbReference>
<dbReference type="Gene3D" id="3.90.228.10">
    <property type="match status" value="1"/>
</dbReference>
<evidence type="ECO:0000256" key="2">
    <source>
        <dbReference type="ARBA" id="ARBA00022837"/>
    </source>
</evidence>
<comment type="caution">
    <text evidence="7">The sequence shown here is derived from an EMBL/GenBank/DDBJ whole genome shotgun (WGS) entry which is preliminary data.</text>
</comment>
<dbReference type="SUPFAM" id="SSF48403">
    <property type="entry name" value="Ankyrin repeat"/>
    <property type="match status" value="1"/>
</dbReference>
<feature type="repeat" description="ANK" evidence="4">
    <location>
        <begin position="336"/>
        <end position="368"/>
    </location>
</feature>
<dbReference type="InterPro" id="IPR002110">
    <property type="entry name" value="Ankyrin_rpt"/>
</dbReference>
<keyword evidence="1" id="KW-0677">Repeat</keyword>
<feature type="region of interest" description="Disordered" evidence="5">
    <location>
        <begin position="272"/>
        <end position="293"/>
    </location>
</feature>
<gene>
    <name evidence="7" type="ORF">EVOR1521_LOCUS5312</name>
</gene>
<dbReference type="Gene3D" id="1.25.40.20">
    <property type="entry name" value="Ankyrin repeat-containing domain"/>
    <property type="match status" value="3"/>
</dbReference>
<dbReference type="Proteomes" id="UP001178507">
    <property type="component" value="Unassembled WGS sequence"/>
</dbReference>
<keyword evidence="3 4" id="KW-0040">ANK repeat</keyword>
<dbReference type="InterPro" id="IPR036770">
    <property type="entry name" value="Ankyrin_rpt-contain_sf"/>
</dbReference>
<keyword evidence="8" id="KW-1185">Reference proteome</keyword>
<dbReference type="Pfam" id="PF00644">
    <property type="entry name" value="PARP"/>
    <property type="match status" value="1"/>
</dbReference>
<dbReference type="PANTHER" id="PTHR24180:SF45">
    <property type="entry name" value="POLY [ADP-RIBOSE] POLYMERASE TANKYRASE"/>
    <property type="match status" value="1"/>
</dbReference>
<reference evidence="7" key="1">
    <citation type="submission" date="2023-08" db="EMBL/GenBank/DDBJ databases">
        <authorList>
            <person name="Chen Y."/>
            <person name="Shah S."/>
            <person name="Dougan E. K."/>
            <person name="Thang M."/>
            <person name="Chan C."/>
        </authorList>
    </citation>
    <scope>NUCLEOTIDE SEQUENCE</scope>
</reference>
<protein>
    <recommendedName>
        <fullName evidence="6">PARP catalytic domain-containing protein</fullName>
    </recommendedName>
</protein>
<dbReference type="InterPro" id="IPR011992">
    <property type="entry name" value="EF-hand-dom_pair"/>
</dbReference>